<sequence>MDTPGCVPPDTIRTTDSWRSVLDDMESTAAAYRDRGWSTLELHPGDCVLVDSERRTGLDVLLSGSEYEALESLTAAHTFTDVEVFAAPTGEMQYLLIVETDPVAESAAFVPAYFELAGARAVIETASEAGTFRVFCRRLNDDFVVFDHDAVDLFVPDRFLD</sequence>
<keyword evidence="2" id="KW-1185">Reference proteome</keyword>
<protein>
    <submittedName>
        <fullName evidence="1">Uncharacterized protein</fullName>
    </submittedName>
</protein>
<dbReference type="RefSeq" id="WP_256530944.1">
    <property type="nucleotide sequence ID" value="NZ_CP101824.1"/>
</dbReference>
<evidence type="ECO:0000313" key="2">
    <source>
        <dbReference type="Proteomes" id="UP001595846"/>
    </source>
</evidence>
<dbReference type="GeneID" id="73903656"/>
<comment type="caution">
    <text evidence="1">The sequence shown here is derived from an EMBL/GenBank/DDBJ whole genome shotgun (WGS) entry which is preliminary data.</text>
</comment>
<proteinExistence type="predicted"/>
<dbReference type="AlphaFoldDB" id="A0ABD5NPU5"/>
<dbReference type="Pfam" id="PF24373">
    <property type="entry name" value="DUF7529"/>
    <property type="match status" value="1"/>
</dbReference>
<name>A0ABD5NPU5_9EURY</name>
<evidence type="ECO:0000313" key="1">
    <source>
        <dbReference type="EMBL" id="MFC3958604.1"/>
    </source>
</evidence>
<dbReference type="EMBL" id="JBHSAQ010000006">
    <property type="protein sequence ID" value="MFC3958604.1"/>
    <property type="molecule type" value="Genomic_DNA"/>
</dbReference>
<gene>
    <name evidence="1" type="ORF">ACFOUR_09520</name>
</gene>
<organism evidence="1 2">
    <name type="scientific">Halovivax cerinus</name>
    <dbReference type="NCBI Taxonomy" id="1487865"/>
    <lineage>
        <taxon>Archaea</taxon>
        <taxon>Methanobacteriati</taxon>
        <taxon>Methanobacteriota</taxon>
        <taxon>Stenosarchaea group</taxon>
        <taxon>Halobacteria</taxon>
        <taxon>Halobacteriales</taxon>
        <taxon>Natrialbaceae</taxon>
        <taxon>Halovivax</taxon>
    </lineage>
</organism>
<reference evidence="1 2" key="1">
    <citation type="journal article" date="2019" name="Int. J. Syst. Evol. Microbiol.">
        <title>The Global Catalogue of Microorganisms (GCM) 10K type strain sequencing project: providing services to taxonomists for standard genome sequencing and annotation.</title>
        <authorList>
            <consortium name="The Broad Institute Genomics Platform"/>
            <consortium name="The Broad Institute Genome Sequencing Center for Infectious Disease"/>
            <person name="Wu L."/>
            <person name="Ma J."/>
        </authorList>
    </citation>
    <scope>NUCLEOTIDE SEQUENCE [LARGE SCALE GENOMIC DNA]</scope>
    <source>
        <strain evidence="1 2">IBRC-M 10256</strain>
    </source>
</reference>
<accession>A0ABD5NPU5</accession>
<dbReference type="Proteomes" id="UP001595846">
    <property type="component" value="Unassembled WGS sequence"/>
</dbReference>
<dbReference type="InterPro" id="IPR055951">
    <property type="entry name" value="DUF7529"/>
</dbReference>